<evidence type="ECO:0000313" key="6">
    <source>
        <dbReference type="EMBL" id="MDU9006357.1"/>
    </source>
</evidence>
<dbReference type="SUPFAM" id="SSF53697">
    <property type="entry name" value="SIS domain"/>
    <property type="match status" value="1"/>
</dbReference>
<dbReference type="PANTHER" id="PTHR30514:SF1">
    <property type="entry name" value="HTH-TYPE TRANSCRIPTIONAL REGULATOR HEXR-RELATED"/>
    <property type="match status" value="1"/>
</dbReference>
<dbReference type="RefSeq" id="WP_316781310.1">
    <property type="nucleotide sequence ID" value="NZ_JASMWN010000022.1"/>
</dbReference>
<dbReference type="Pfam" id="PF01418">
    <property type="entry name" value="HTH_6"/>
    <property type="match status" value="1"/>
</dbReference>
<dbReference type="InterPro" id="IPR035472">
    <property type="entry name" value="RpiR-like_SIS"/>
</dbReference>
<dbReference type="InterPro" id="IPR000281">
    <property type="entry name" value="HTH_RpiR"/>
</dbReference>
<evidence type="ECO:0000259" key="5">
    <source>
        <dbReference type="PROSITE" id="PS51464"/>
    </source>
</evidence>
<keyword evidence="7" id="KW-1185">Reference proteome</keyword>
<proteinExistence type="predicted"/>
<dbReference type="PROSITE" id="PS51464">
    <property type="entry name" value="SIS"/>
    <property type="match status" value="1"/>
</dbReference>
<keyword evidence="1" id="KW-0805">Transcription regulation</keyword>
<dbReference type="Gene3D" id="1.10.10.10">
    <property type="entry name" value="Winged helix-like DNA-binding domain superfamily/Winged helix DNA-binding domain"/>
    <property type="match status" value="1"/>
</dbReference>
<name>A0ABU3VJI9_9RHOB</name>
<accession>A0ABU3VJI9</accession>
<dbReference type="PANTHER" id="PTHR30514">
    <property type="entry name" value="GLUCOKINASE"/>
    <property type="match status" value="1"/>
</dbReference>
<dbReference type="InterPro" id="IPR046348">
    <property type="entry name" value="SIS_dom_sf"/>
</dbReference>
<dbReference type="SUPFAM" id="SSF46689">
    <property type="entry name" value="Homeodomain-like"/>
    <property type="match status" value="1"/>
</dbReference>
<evidence type="ECO:0000256" key="1">
    <source>
        <dbReference type="ARBA" id="ARBA00023015"/>
    </source>
</evidence>
<dbReference type="EMBL" id="JASMWN010000022">
    <property type="protein sequence ID" value="MDU9006357.1"/>
    <property type="molecule type" value="Genomic_DNA"/>
</dbReference>
<dbReference type="InterPro" id="IPR036388">
    <property type="entry name" value="WH-like_DNA-bd_sf"/>
</dbReference>
<protein>
    <submittedName>
        <fullName evidence="6">MurR/RpiR family transcriptional regulator</fullName>
    </submittedName>
</protein>
<evidence type="ECO:0000259" key="4">
    <source>
        <dbReference type="PROSITE" id="PS51071"/>
    </source>
</evidence>
<evidence type="ECO:0000256" key="3">
    <source>
        <dbReference type="ARBA" id="ARBA00023163"/>
    </source>
</evidence>
<dbReference type="Proteomes" id="UP001255416">
    <property type="component" value="Unassembled WGS sequence"/>
</dbReference>
<dbReference type="InterPro" id="IPR001347">
    <property type="entry name" value="SIS_dom"/>
</dbReference>
<dbReference type="Gene3D" id="3.40.50.10490">
    <property type="entry name" value="Glucose-6-phosphate isomerase like protein, domain 1"/>
    <property type="match status" value="1"/>
</dbReference>
<evidence type="ECO:0000313" key="7">
    <source>
        <dbReference type="Proteomes" id="UP001255416"/>
    </source>
</evidence>
<dbReference type="CDD" id="cd05013">
    <property type="entry name" value="SIS_RpiR"/>
    <property type="match status" value="1"/>
</dbReference>
<dbReference type="InterPro" id="IPR047640">
    <property type="entry name" value="RpiR-like"/>
</dbReference>
<feature type="domain" description="HTH rpiR-type" evidence="4">
    <location>
        <begin position="18"/>
        <end position="94"/>
    </location>
</feature>
<dbReference type="PROSITE" id="PS51071">
    <property type="entry name" value="HTH_RPIR"/>
    <property type="match status" value="1"/>
</dbReference>
<gene>
    <name evidence="6" type="ORF">QO231_21215</name>
</gene>
<dbReference type="Pfam" id="PF01380">
    <property type="entry name" value="SIS"/>
    <property type="match status" value="1"/>
</dbReference>
<sequence>MTKLRDPSSEDEKPNMGRDIIAQIKDRYAGLSQAERQVADAVLSDVNAAVAASNAKIAQKAGVSEPTVTRFCRSVGCVGVRDFKLRLARSLVVGELFLTVGETPVIADSDSVPPFWGSVFNEARKALREVEVQLNPARLNTAGAAIARARRVIVLGLGGSSSTLAEEVQVRLFRYGVSVIACKDPYLARMSISTLRSDDVFVAISATGRAREILDCIDLARHYGVTSIAITAPDSDLANAAEIALTTRISEYPDALTPSASRFAFLTIIDLLAAATGYAMGPEARENLRRIKFNLVSERPGAGLEPLGE</sequence>
<comment type="caution">
    <text evidence="6">The sequence shown here is derived from an EMBL/GenBank/DDBJ whole genome shotgun (WGS) entry which is preliminary data.</text>
</comment>
<organism evidence="6 7">
    <name type="scientific">Sedimentitalea todarodis</name>
    <dbReference type="NCBI Taxonomy" id="1631240"/>
    <lineage>
        <taxon>Bacteria</taxon>
        <taxon>Pseudomonadati</taxon>
        <taxon>Pseudomonadota</taxon>
        <taxon>Alphaproteobacteria</taxon>
        <taxon>Rhodobacterales</taxon>
        <taxon>Paracoccaceae</taxon>
        <taxon>Sedimentitalea</taxon>
    </lineage>
</organism>
<dbReference type="InterPro" id="IPR009057">
    <property type="entry name" value="Homeodomain-like_sf"/>
</dbReference>
<keyword evidence="2" id="KW-0238">DNA-binding</keyword>
<feature type="domain" description="SIS" evidence="5">
    <location>
        <begin position="142"/>
        <end position="282"/>
    </location>
</feature>
<evidence type="ECO:0000256" key="2">
    <source>
        <dbReference type="ARBA" id="ARBA00023125"/>
    </source>
</evidence>
<reference evidence="7" key="1">
    <citation type="submission" date="2023-05" db="EMBL/GenBank/DDBJ databases">
        <title>Sedimentitalea sp. nov. JM2-8.</title>
        <authorList>
            <person name="Huang J."/>
        </authorList>
    </citation>
    <scope>NUCLEOTIDE SEQUENCE [LARGE SCALE GENOMIC DNA]</scope>
    <source>
        <strain evidence="7">KHS03</strain>
    </source>
</reference>
<keyword evidence="3" id="KW-0804">Transcription</keyword>